<dbReference type="InterPro" id="IPR016166">
    <property type="entry name" value="FAD-bd_PCMH"/>
</dbReference>
<evidence type="ECO:0000256" key="9">
    <source>
        <dbReference type="ARBA" id="ARBA00022827"/>
    </source>
</evidence>
<evidence type="ECO:0000256" key="11">
    <source>
        <dbReference type="ARBA" id="ARBA00022960"/>
    </source>
</evidence>
<dbReference type="PROSITE" id="PS51387">
    <property type="entry name" value="FAD_PCMH"/>
    <property type="match status" value="1"/>
</dbReference>
<dbReference type="InterPro" id="IPR011601">
    <property type="entry name" value="MurB_C"/>
</dbReference>
<evidence type="ECO:0000256" key="6">
    <source>
        <dbReference type="ARBA" id="ARBA00022490"/>
    </source>
</evidence>
<dbReference type="HAMAP" id="MF_00037">
    <property type="entry name" value="MurB"/>
    <property type="match status" value="1"/>
</dbReference>
<comment type="catalytic activity">
    <reaction evidence="16">
        <text>UDP-N-acetyl-alpha-D-muramate + NADP(+) = UDP-N-acetyl-3-O-(1-carboxyvinyl)-alpha-D-glucosamine + NADPH + H(+)</text>
        <dbReference type="Rhea" id="RHEA:12248"/>
        <dbReference type="ChEBI" id="CHEBI:15378"/>
        <dbReference type="ChEBI" id="CHEBI:57783"/>
        <dbReference type="ChEBI" id="CHEBI:58349"/>
        <dbReference type="ChEBI" id="CHEBI:68483"/>
        <dbReference type="ChEBI" id="CHEBI:70757"/>
        <dbReference type="EC" id="1.3.1.98"/>
    </reaction>
</comment>
<evidence type="ECO:0000256" key="2">
    <source>
        <dbReference type="ARBA" id="ARBA00003921"/>
    </source>
</evidence>
<dbReference type="Gene3D" id="3.30.43.10">
    <property type="entry name" value="Uridine Diphospho-n-acetylenolpyruvylglucosamine Reductase, domain 2"/>
    <property type="match status" value="1"/>
</dbReference>
<dbReference type="EMBL" id="UOFN01000054">
    <property type="protein sequence ID" value="VAW76051.1"/>
    <property type="molecule type" value="Genomic_DNA"/>
</dbReference>
<dbReference type="InterPro" id="IPR003170">
    <property type="entry name" value="MurB"/>
</dbReference>
<comment type="cofactor">
    <cofactor evidence="1">
        <name>FAD</name>
        <dbReference type="ChEBI" id="CHEBI:57692"/>
    </cofactor>
</comment>
<feature type="domain" description="FAD-binding PCMH-type" evidence="17">
    <location>
        <begin position="36"/>
        <end position="202"/>
    </location>
</feature>
<keyword evidence="8" id="KW-0285">Flavoprotein</keyword>
<dbReference type="GO" id="GO:0009252">
    <property type="term" value="P:peptidoglycan biosynthetic process"/>
    <property type="evidence" value="ECO:0007669"/>
    <property type="project" value="UniProtKB-UniPathway"/>
</dbReference>
<evidence type="ECO:0000256" key="10">
    <source>
        <dbReference type="ARBA" id="ARBA00022857"/>
    </source>
</evidence>
<evidence type="ECO:0000313" key="18">
    <source>
        <dbReference type="EMBL" id="VAW76051.1"/>
    </source>
</evidence>
<keyword evidence="10" id="KW-0521">NADP</keyword>
<name>A0A3B0Y8W2_9ZZZZ</name>
<keyword evidence="7" id="KW-0132">Cell division</keyword>
<dbReference type="GO" id="GO:0071949">
    <property type="term" value="F:FAD binding"/>
    <property type="evidence" value="ECO:0007669"/>
    <property type="project" value="InterPro"/>
</dbReference>
<dbReference type="GO" id="GO:0071555">
    <property type="term" value="P:cell wall organization"/>
    <property type="evidence" value="ECO:0007669"/>
    <property type="project" value="UniProtKB-KW"/>
</dbReference>
<evidence type="ECO:0000256" key="15">
    <source>
        <dbReference type="ARBA" id="ARBA00023316"/>
    </source>
</evidence>
<comment type="pathway">
    <text evidence="4">Cell wall biogenesis; peptidoglycan biosynthesis.</text>
</comment>
<sequence>MIDKNATESVARLALGDRNLGVVRTDEPLRLHSNWKIGGPADVFIEPENEEQIANAICVANENDIPLVVIGDGTNLLFDDKGVRGIVLNLGRSFGRHTIERNVVKAEAGIWVPRLARITASSGLAGLEHIVGIPGTLGGLVWMNGGSLRKGIGENVISVSAIDMKGNTNVLTNEECGFSYRGSAFQKMKAIIVGVELELKPGNQREIKSSMLKILRSRSSKFPRKLPNCGSVFMSVSDLYEQYGPPGKIIEDLGFKGRRIGDAQVSKVHANFILNRGNASSVDMLELIKQIRLSVYKKTNMWINCEVHYVHPAGKIEPAHMALAP</sequence>
<evidence type="ECO:0000256" key="5">
    <source>
        <dbReference type="ARBA" id="ARBA00012518"/>
    </source>
</evidence>
<evidence type="ECO:0000256" key="7">
    <source>
        <dbReference type="ARBA" id="ARBA00022618"/>
    </source>
</evidence>
<dbReference type="UniPathway" id="UPA00219"/>
<dbReference type="Gene3D" id="3.90.78.10">
    <property type="entry name" value="UDP-N-acetylenolpyruvoylglucosamine reductase, C-terminal domain"/>
    <property type="match status" value="1"/>
</dbReference>
<evidence type="ECO:0000259" key="17">
    <source>
        <dbReference type="PROSITE" id="PS51387"/>
    </source>
</evidence>
<reference evidence="18" key="1">
    <citation type="submission" date="2018-06" db="EMBL/GenBank/DDBJ databases">
        <authorList>
            <person name="Zhirakovskaya E."/>
        </authorList>
    </citation>
    <scope>NUCLEOTIDE SEQUENCE</scope>
</reference>
<dbReference type="EC" id="1.3.1.98" evidence="5"/>
<evidence type="ECO:0000256" key="13">
    <source>
        <dbReference type="ARBA" id="ARBA00023002"/>
    </source>
</evidence>
<comment type="subcellular location">
    <subcellularLocation>
        <location evidence="3">Cytoplasm</location>
    </subcellularLocation>
</comment>
<gene>
    <name evidence="18" type="ORF">MNBD_GAMMA15-2109</name>
</gene>
<evidence type="ECO:0000256" key="8">
    <source>
        <dbReference type="ARBA" id="ARBA00022630"/>
    </source>
</evidence>
<dbReference type="GO" id="GO:0005829">
    <property type="term" value="C:cytosol"/>
    <property type="evidence" value="ECO:0007669"/>
    <property type="project" value="TreeGrafter"/>
</dbReference>
<evidence type="ECO:0000256" key="12">
    <source>
        <dbReference type="ARBA" id="ARBA00022984"/>
    </source>
</evidence>
<keyword evidence="13 18" id="KW-0560">Oxidoreductase</keyword>
<protein>
    <recommendedName>
        <fullName evidence="5">UDP-N-acetylmuramate dehydrogenase</fullName>
        <ecNumber evidence="5">1.3.1.98</ecNumber>
    </recommendedName>
</protein>
<dbReference type="Pfam" id="PF02873">
    <property type="entry name" value="MurB_C"/>
    <property type="match status" value="1"/>
</dbReference>
<dbReference type="InterPro" id="IPR036318">
    <property type="entry name" value="FAD-bd_PCMH-like_sf"/>
</dbReference>
<dbReference type="Pfam" id="PF01565">
    <property type="entry name" value="FAD_binding_4"/>
    <property type="match status" value="1"/>
</dbReference>
<dbReference type="SUPFAM" id="SSF56194">
    <property type="entry name" value="Uridine diphospho-N-Acetylenolpyruvylglucosamine reductase, MurB, C-terminal domain"/>
    <property type="match status" value="1"/>
</dbReference>
<dbReference type="NCBIfam" id="NF010480">
    <property type="entry name" value="PRK13905.1"/>
    <property type="match status" value="1"/>
</dbReference>
<keyword evidence="12" id="KW-0573">Peptidoglycan synthesis</keyword>
<organism evidence="18">
    <name type="scientific">hydrothermal vent metagenome</name>
    <dbReference type="NCBI Taxonomy" id="652676"/>
    <lineage>
        <taxon>unclassified sequences</taxon>
        <taxon>metagenomes</taxon>
        <taxon>ecological metagenomes</taxon>
    </lineage>
</organism>
<dbReference type="AlphaFoldDB" id="A0A3B0Y8W2"/>
<dbReference type="InterPro" id="IPR016167">
    <property type="entry name" value="FAD-bd_PCMH_sub1"/>
</dbReference>
<dbReference type="InterPro" id="IPR016169">
    <property type="entry name" value="FAD-bd_PCMH_sub2"/>
</dbReference>
<evidence type="ECO:0000256" key="14">
    <source>
        <dbReference type="ARBA" id="ARBA00023306"/>
    </source>
</evidence>
<dbReference type="PANTHER" id="PTHR21071">
    <property type="entry name" value="UDP-N-ACETYLENOLPYRUVOYLGLUCOSAMINE REDUCTASE"/>
    <property type="match status" value="1"/>
</dbReference>
<accession>A0A3B0Y8W2</accession>
<dbReference type="GO" id="GO:0008360">
    <property type="term" value="P:regulation of cell shape"/>
    <property type="evidence" value="ECO:0007669"/>
    <property type="project" value="UniProtKB-KW"/>
</dbReference>
<keyword evidence="6" id="KW-0963">Cytoplasm</keyword>
<evidence type="ECO:0000256" key="1">
    <source>
        <dbReference type="ARBA" id="ARBA00001974"/>
    </source>
</evidence>
<comment type="function">
    <text evidence="2">Cell wall formation.</text>
</comment>
<dbReference type="GO" id="GO:0051301">
    <property type="term" value="P:cell division"/>
    <property type="evidence" value="ECO:0007669"/>
    <property type="project" value="UniProtKB-KW"/>
</dbReference>
<keyword evidence="14" id="KW-0131">Cell cycle</keyword>
<dbReference type="Gene3D" id="3.30.465.10">
    <property type="match status" value="1"/>
</dbReference>
<dbReference type="GO" id="GO:0008762">
    <property type="term" value="F:UDP-N-acetylmuramate dehydrogenase activity"/>
    <property type="evidence" value="ECO:0007669"/>
    <property type="project" value="UniProtKB-EC"/>
</dbReference>
<evidence type="ECO:0000256" key="3">
    <source>
        <dbReference type="ARBA" id="ARBA00004496"/>
    </source>
</evidence>
<evidence type="ECO:0000256" key="16">
    <source>
        <dbReference type="ARBA" id="ARBA00048914"/>
    </source>
</evidence>
<keyword evidence="9" id="KW-0274">FAD</keyword>
<dbReference type="NCBIfam" id="TIGR00179">
    <property type="entry name" value="murB"/>
    <property type="match status" value="1"/>
</dbReference>
<evidence type="ECO:0000256" key="4">
    <source>
        <dbReference type="ARBA" id="ARBA00004752"/>
    </source>
</evidence>
<dbReference type="InterPro" id="IPR036635">
    <property type="entry name" value="MurB_C_sf"/>
</dbReference>
<dbReference type="SUPFAM" id="SSF56176">
    <property type="entry name" value="FAD-binding/transporter-associated domain-like"/>
    <property type="match status" value="1"/>
</dbReference>
<dbReference type="PANTHER" id="PTHR21071:SF4">
    <property type="entry name" value="UDP-N-ACETYLENOLPYRUVOYLGLUCOSAMINE REDUCTASE"/>
    <property type="match status" value="1"/>
</dbReference>
<keyword evidence="11" id="KW-0133">Cell shape</keyword>
<dbReference type="InterPro" id="IPR006094">
    <property type="entry name" value="Oxid_FAD_bind_N"/>
</dbReference>
<keyword evidence="15" id="KW-0961">Cell wall biogenesis/degradation</keyword>
<proteinExistence type="inferred from homology"/>